<organism evidence="9 10">
    <name type="scientific">Adlercreutzia wanghongyangiae</name>
    <dbReference type="NCBI Taxonomy" id="3111451"/>
    <lineage>
        <taxon>Bacteria</taxon>
        <taxon>Bacillati</taxon>
        <taxon>Actinomycetota</taxon>
        <taxon>Coriobacteriia</taxon>
        <taxon>Eggerthellales</taxon>
        <taxon>Eggerthellaceae</taxon>
        <taxon>Adlercreutzia</taxon>
    </lineage>
</organism>
<comment type="catalytic activity">
    <reaction evidence="7">
        <text>L-tyrosyl-[protein] + ATP = O-(5'-adenylyl)-L-tyrosyl-[protein] + diphosphate</text>
        <dbReference type="Rhea" id="RHEA:54288"/>
        <dbReference type="Rhea" id="RHEA-COMP:10136"/>
        <dbReference type="Rhea" id="RHEA-COMP:13846"/>
        <dbReference type="ChEBI" id="CHEBI:30616"/>
        <dbReference type="ChEBI" id="CHEBI:33019"/>
        <dbReference type="ChEBI" id="CHEBI:46858"/>
        <dbReference type="ChEBI" id="CHEBI:83624"/>
        <dbReference type="EC" id="2.7.7.108"/>
    </reaction>
</comment>
<evidence type="ECO:0000256" key="4">
    <source>
        <dbReference type="ARBA" id="ARBA00022840"/>
    </source>
</evidence>
<gene>
    <name evidence="9" type="ORF">VIN30_02560</name>
</gene>
<keyword evidence="2" id="KW-0548">Nucleotidyltransferase</keyword>
<dbReference type="EMBL" id="JAYMFF010000002">
    <property type="protein sequence ID" value="MEC4175329.1"/>
    <property type="molecule type" value="Genomic_DNA"/>
</dbReference>
<name>A0ABU6IFX8_9ACTN</name>
<evidence type="ECO:0000256" key="1">
    <source>
        <dbReference type="ARBA" id="ARBA00022679"/>
    </source>
</evidence>
<evidence type="ECO:0000259" key="8">
    <source>
        <dbReference type="PROSITE" id="PS51459"/>
    </source>
</evidence>
<dbReference type="EC" id="2.7.7.108" evidence="5"/>
<evidence type="ECO:0000256" key="2">
    <source>
        <dbReference type="ARBA" id="ARBA00022695"/>
    </source>
</evidence>
<evidence type="ECO:0000256" key="3">
    <source>
        <dbReference type="ARBA" id="ARBA00022741"/>
    </source>
</evidence>
<keyword evidence="1" id="KW-0808">Transferase</keyword>
<protein>
    <recommendedName>
        <fullName evidence="5">protein adenylyltransferase</fullName>
        <ecNumber evidence="5">2.7.7.108</ecNumber>
    </recommendedName>
</protein>
<dbReference type="InterPro" id="IPR033788">
    <property type="entry name" value="VbhA-like"/>
</dbReference>
<reference evidence="9 10" key="1">
    <citation type="submission" date="2024-01" db="EMBL/GenBank/DDBJ databases">
        <title>novel species in genus Adlercreutzia.</title>
        <authorList>
            <person name="Liu X."/>
        </authorList>
    </citation>
    <scope>NUCLEOTIDE SEQUENCE [LARGE SCALE GENOMIC DNA]</scope>
    <source>
        <strain evidence="9 10">R7</strain>
    </source>
</reference>
<proteinExistence type="predicted"/>
<dbReference type="InterPro" id="IPR041535">
    <property type="entry name" value="VbhA"/>
</dbReference>
<comment type="caution">
    <text evidence="9">The sequence shown here is derived from an EMBL/GenBank/DDBJ whole genome shotgun (WGS) entry which is preliminary data.</text>
</comment>
<dbReference type="Pfam" id="PF18495">
    <property type="entry name" value="VbhA"/>
    <property type="match status" value="1"/>
</dbReference>
<evidence type="ECO:0000313" key="10">
    <source>
        <dbReference type="Proteomes" id="UP001349994"/>
    </source>
</evidence>
<evidence type="ECO:0000313" key="9">
    <source>
        <dbReference type="EMBL" id="MEC4175329.1"/>
    </source>
</evidence>
<dbReference type="Pfam" id="PF02661">
    <property type="entry name" value="Fic"/>
    <property type="match status" value="1"/>
</dbReference>
<keyword evidence="4" id="KW-0067">ATP-binding</keyword>
<accession>A0ABU6IFX8</accession>
<keyword evidence="3" id="KW-0547">Nucleotide-binding</keyword>
<evidence type="ECO:0000256" key="5">
    <source>
        <dbReference type="ARBA" id="ARBA00034531"/>
    </source>
</evidence>
<dbReference type="RefSeq" id="WP_338209039.1">
    <property type="nucleotide sequence ID" value="NZ_JAYMFF010000002.1"/>
</dbReference>
<dbReference type="PROSITE" id="PS51459">
    <property type="entry name" value="FIDO"/>
    <property type="match status" value="1"/>
</dbReference>
<feature type="domain" description="Fido" evidence="8">
    <location>
        <begin position="99"/>
        <end position="245"/>
    </location>
</feature>
<dbReference type="Gene3D" id="1.10.3290.10">
    <property type="entry name" value="Fido-like domain"/>
    <property type="match status" value="1"/>
</dbReference>
<keyword evidence="10" id="KW-1185">Reference proteome</keyword>
<evidence type="ECO:0000256" key="6">
    <source>
        <dbReference type="ARBA" id="ARBA00047939"/>
    </source>
</evidence>
<dbReference type="Proteomes" id="UP001349994">
    <property type="component" value="Unassembled WGS sequence"/>
</dbReference>
<dbReference type="CDD" id="cd11586">
    <property type="entry name" value="VbhA_like"/>
    <property type="match status" value="1"/>
</dbReference>
<comment type="catalytic activity">
    <reaction evidence="6">
        <text>L-threonyl-[protein] + ATP = 3-O-(5'-adenylyl)-L-threonyl-[protein] + diphosphate</text>
        <dbReference type="Rhea" id="RHEA:54292"/>
        <dbReference type="Rhea" id="RHEA-COMP:11060"/>
        <dbReference type="Rhea" id="RHEA-COMP:13847"/>
        <dbReference type="ChEBI" id="CHEBI:30013"/>
        <dbReference type="ChEBI" id="CHEBI:30616"/>
        <dbReference type="ChEBI" id="CHEBI:33019"/>
        <dbReference type="ChEBI" id="CHEBI:138113"/>
        <dbReference type="EC" id="2.7.7.108"/>
    </reaction>
</comment>
<dbReference type="PANTHER" id="PTHR39560">
    <property type="entry name" value="PROTEIN ADENYLYLTRANSFERASE FIC-RELATED"/>
    <property type="match status" value="1"/>
</dbReference>
<dbReference type="InterPro" id="IPR036597">
    <property type="entry name" value="Fido-like_dom_sf"/>
</dbReference>
<dbReference type="PANTHER" id="PTHR39560:SF1">
    <property type="entry name" value="PROTEIN ADENYLYLTRANSFERASE FIC-RELATED"/>
    <property type="match status" value="1"/>
</dbReference>
<sequence>MEDAYGYERYGEPYSYDTRDRRVRIARGLQAVDGLTTSAAFDEPAQRYVEGEISAVQLRDIVDDYYDQRVGRAVDRHSEEADRVSSRICDLLDSSGFTLSVASLQTIHERLFRGLMEDSYYEKHFRDYNFSKREFVLARESVEYGDYETLEEELAAALSAFEPAPYRADDIAPYVSSVSALITKLWQVHPFAEGNTRTVAVFLQKLLRSHGFGNITNEAFEQYSLNFRNALVRACYRNVPLGVAPDPTYIDTFVACLLRNEPFPYRNRAMAAAELFRAKGMIPPQDENRSLLG</sequence>
<dbReference type="InterPro" id="IPR003812">
    <property type="entry name" value="Fido"/>
</dbReference>
<dbReference type="SUPFAM" id="SSF140931">
    <property type="entry name" value="Fic-like"/>
    <property type="match status" value="1"/>
</dbReference>
<evidence type="ECO:0000256" key="7">
    <source>
        <dbReference type="ARBA" id="ARBA00048696"/>
    </source>
</evidence>